<keyword evidence="3 7" id="KW-0597">Phosphoprotein</keyword>
<dbReference type="SUPFAM" id="SSF47384">
    <property type="entry name" value="Homodimeric domain of signal transducing histidine kinase"/>
    <property type="match status" value="1"/>
</dbReference>
<comment type="caution">
    <text evidence="12">The sequence shown here is derived from an EMBL/GenBank/DDBJ whole genome shotgun (WGS) entry which is preliminary data.</text>
</comment>
<keyword evidence="9" id="KW-1133">Transmembrane helix</keyword>
<dbReference type="GO" id="GO:0004673">
    <property type="term" value="F:protein histidine kinase activity"/>
    <property type="evidence" value="ECO:0007669"/>
    <property type="project" value="UniProtKB-EC"/>
</dbReference>
<evidence type="ECO:0000313" key="13">
    <source>
        <dbReference type="Proteomes" id="UP001628193"/>
    </source>
</evidence>
<dbReference type="InterPro" id="IPR029016">
    <property type="entry name" value="GAF-like_dom_sf"/>
</dbReference>
<dbReference type="Gene3D" id="3.30.450.40">
    <property type="match status" value="1"/>
</dbReference>
<dbReference type="InterPro" id="IPR003018">
    <property type="entry name" value="GAF"/>
</dbReference>
<dbReference type="InterPro" id="IPR005467">
    <property type="entry name" value="His_kinase_dom"/>
</dbReference>
<feature type="domain" description="Response regulatory" evidence="11">
    <location>
        <begin position="701"/>
        <end position="818"/>
    </location>
</feature>
<dbReference type="SUPFAM" id="SSF55781">
    <property type="entry name" value="GAF domain-like"/>
    <property type="match status" value="1"/>
</dbReference>
<accession>A0ABQ0C7M9</accession>
<dbReference type="CDD" id="cd00082">
    <property type="entry name" value="HisKA"/>
    <property type="match status" value="1"/>
</dbReference>
<dbReference type="InterPro" id="IPR036890">
    <property type="entry name" value="HATPase_C_sf"/>
</dbReference>
<dbReference type="Pfam" id="PF13185">
    <property type="entry name" value="GAF_2"/>
    <property type="match status" value="1"/>
</dbReference>
<dbReference type="CDD" id="cd17546">
    <property type="entry name" value="REC_hyHK_CKI1_RcsC-like"/>
    <property type="match status" value="1"/>
</dbReference>
<evidence type="ECO:0000256" key="9">
    <source>
        <dbReference type="SAM" id="Phobius"/>
    </source>
</evidence>
<feature type="transmembrane region" description="Helical" evidence="9">
    <location>
        <begin position="12"/>
        <end position="33"/>
    </location>
</feature>
<feature type="modified residue" description="4-aspartylphosphate" evidence="7">
    <location>
        <position position="751"/>
    </location>
</feature>
<dbReference type="InterPro" id="IPR011006">
    <property type="entry name" value="CheY-like_superfamily"/>
</dbReference>
<evidence type="ECO:0000256" key="4">
    <source>
        <dbReference type="ARBA" id="ARBA00022679"/>
    </source>
</evidence>
<dbReference type="InterPro" id="IPR003661">
    <property type="entry name" value="HisK_dim/P_dom"/>
</dbReference>
<evidence type="ECO:0000256" key="7">
    <source>
        <dbReference type="PROSITE-ProRule" id="PRU00169"/>
    </source>
</evidence>
<evidence type="ECO:0000259" key="10">
    <source>
        <dbReference type="PROSITE" id="PS50109"/>
    </source>
</evidence>
<feature type="region of interest" description="Disordered" evidence="8">
    <location>
        <begin position="663"/>
        <end position="684"/>
    </location>
</feature>
<dbReference type="EMBL" id="BAAFGK010000004">
    <property type="protein sequence ID" value="GAB0056892.1"/>
    <property type="molecule type" value="Genomic_DNA"/>
</dbReference>
<dbReference type="SMART" id="SM00065">
    <property type="entry name" value="GAF"/>
    <property type="match status" value="1"/>
</dbReference>
<name>A0ABQ0C7M9_9PROT</name>
<dbReference type="Pfam" id="PF00072">
    <property type="entry name" value="Response_reg"/>
    <property type="match status" value="1"/>
</dbReference>
<organism evidence="12 13">
    <name type="scientific">Candidatus Magnetaquiglobus chichijimensis</name>
    <dbReference type="NCBI Taxonomy" id="3141448"/>
    <lineage>
        <taxon>Bacteria</taxon>
        <taxon>Pseudomonadati</taxon>
        <taxon>Pseudomonadota</taxon>
        <taxon>Magnetococcia</taxon>
        <taxon>Magnetococcales</taxon>
        <taxon>Candidatus Magnetaquicoccaceae</taxon>
        <taxon>Candidatus Magnetaquiglobus</taxon>
    </lineage>
</organism>
<dbReference type="SUPFAM" id="SSF55874">
    <property type="entry name" value="ATPase domain of HSP90 chaperone/DNA topoisomerase II/histidine kinase"/>
    <property type="match status" value="1"/>
</dbReference>
<keyword evidence="13" id="KW-1185">Reference proteome</keyword>
<sequence length="822" mass="91045">MKTIFRGVWEEHITPIRFVLGLVLLTLGEIVVFSPSGTDPSGNGFLGVPPSHMAGILFWNLLIILIFFHLPLRHELSYRVWIHATHFSLSNRMRHVTTLNSLGAITLQFLTERLDALNGVLYLLDEEQRLQWLSSLGAPPHKEIAKTLEPGEGILGQVAITRKPAHVTGQACAPLHVRAVLVESCPSEVIVIPLLHDDQLQGVLALGTKSPFQPRQLDFLNRAGETIARAITGVRDSSARQKLLEESRRKTEELAINQQVLRDTIQLLEQSSGFKSRFLANMSHELRSPLNSLLILAQLLKENRSGNLTPKQVEFASTIHAAGSDLLTLIDEILDLARIEAGRIRIFKDPVKLSELATSLERLFTQTARQKGLEFHVLMKGQLPLAIRADRIRVEQILKNLITNAIKFTHAGSVTVTFRMVNEAGKDCVCMSVADTGVGIPRDQHALVFEPFRQLDDGANRKYGGTGLGLAICKELAQLLNGRIELISEEGKGSLFSLILPFEAVESIPLILPDAQIDMRNRQVDAIPDDRRHLTPEDRAILLVGMDYHRIRALGDTARALGLGVIVAGDQSAALFLANFLRPTGLVMVGDLPGVATVPLIRRLRTTADHDAMPALYLHPANAPPLEDLSTERIVVTPLLRENELTDTESLQFLKSIYASPLAPSEPSPPPTLQEPHTATDDTGVAPTATRAAMRDLAGRRILLVDDDIRNVFALTSLLEDQGAQVIMAENGRVALELLREHLRIDMLLLDIMMPDMNGYDLLGEIRRQPEWRELPMLVLTAKAMQGERQRCLEAGASDYLSKPVDTQKLLSMMQPWLATNR</sequence>
<feature type="transmembrane region" description="Helical" evidence="9">
    <location>
        <begin position="53"/>
        <end position="72"/>
    </location>
</feature>
<evidence type="ECO:0000313" key="12">
    <source>
        <dbReference type="EMBL" id="GAB0056892.1"/>
    </source>
</evidence>
<dbReference type="SMART" id="SM00387">
    <property type="entry name" value="HATPase_c"/>
    <property type="match status" value="1"/>
</dbReference>
<dbReference type="CDD" id="cd16922">
    <property type="entry name" value="HATPase_EvgS-ArcB-TorS-like"/>
    <property type="match status" value="1"/>
</dbReference>
<dbReference type="PANTHER" id="PTHR45339:SF1">
    <property type="entry name" value="HYBRID SIGNAL TRANSDUCTION HISTIDINE KINASE J"/>
    <property type="match status" value="1"/>
</dbReference>
<keyword evidence="9" id="KW-0812">Transmembrane</keyword>
<keyword evidence="5 12" id="KW-0418">Kinase</keyword>
<dbReference type="PANTHER" id="PTHR45339">
    <property type="entry name" value="HYBRID SIGNAL TRANSDUCTION HISTIDINE KINASE J"/>
    <property type="match status" value="1"/>
</dbReference>
<keyword evidence="9" id="KW-0472">Membrane</keyword>
<dbReference type="SMART" id="SM00388">
    <property type="entry name" value="HisKA"/>
    <property type="match status" value="1"/>
</dbReference>
<evidence type="ECO:0000256" key="5">
    <source>
        <dbReference type="ARBA" id="ARBA00022777"/>
    </source>
</evidence>
<keyword evidence="6" id="KW-0902">Two-component regulatory system</keyword>
<dbReference type="SMART" id="SM00448">
    <property type="entry name" value="REC"/>
    <property type="match status" value="1"/>
</dbReference>
<evidence type="ECO:0000256" key="2">
    <source>
        <dbReference type="ARBA" id="ARBA00012438"/>
    </source>
</evidence>
<dbReference type="InterPro" id="IPR036097">
    <property type="entry name" value="HisK_dim/P_sf"/>
</dbReference>
<reference evidence="12 13" key="1">
    <citation type="submission" date="2024-09" db="EMBL/GenBank/DDBJ databases">
        <title>Draft genome sequence of Candidatus Magnetaquicoccaceae bacterium FCR-1.</title>
        <authorList>
            <person name="Shimoshige H."/>
            <person name="Shimamura S."/>
            <person name="Taoka A."/>
            <person name="Kobayashi H."/>
            <person name="Maekawa T."/>
        </authorList>
    </citation>
    <scope>NUCLEOTIDE SEQUENCE [LARGE SCALE GENOMIC DNA]</scope>
    <source>
        <strain evidence="12 13">FCR-1</strain>
    </source>
</reference>
<dbReference type="Pfam" id="PF02518">
    <property type="entry name" value="HATPase_c"/>
    <property type="match status" value="1"/>
</dbReference>
<dbReference type="RefSeq" id="WP_420904608.1">
    <property type="nucleotide sequence ID" value="NZ_BAAFGK010000004.1"/>
</dbReference>
<evidence type="ECO:0000256" key="1">
    <source>
        <dbReference type="ARBA" id="ARBA00000085"/>
    </source>
</evidence>
<dbReference type="Gene3D" id="1.10.287.130">
    <property type="match status" value="1"/>
</dbReference>
<dbReference type="PROSITE" id="PS50109">
    <property type="entry name" value="HIS_KIN"/>
    <property type="match status" value="1"/>
</dbReference>
<evidence type="ECO:0000259" key="11">
    <source>
        <dbReference type="PROSITE" id="PS50110"/>
    </source>
</evidence>
<evidence type="ECO:0000256" key="6">
    <source>
        <dbReference type="ARBA" id="ARBA00023012"/>
    </source>
</evidence>
<dbReference type="Gene3D" id="3.30.565.10">
    <property type="entry name" value="Histidine kinase-like ATPase, C-terminal domain"/>
    <property type="match status" value="1"/>
</dbReference>
<keyword evidence="4 12" id="KW-0808">Transferase</keyword>
<dbReference type="EC" id="2.7.13.3" evidence="2"/>
<dbReference type="InterPro" id="IPR001789">
    <property type="entry name" value="Sig_transdc_resp-reg_receiver"/>
</dbReference>
<feature type="compositionally biased region" description="Pro residues" evidence="8">
    <location>
        <begin position="664"/>
        <end position="673"/>
    </location>
</feature>
<dbReference type="InterPro" id="IPR004358">
    <property type="entry name" value="Sig_transdc_His_kin-like_C"/>
</dbReference>
<comment type="catalytic activity">
    <reaction evidence="1">
        <text>ATP + protein L-histidine = ADP + protein N-phospho-L-histidine.</text>
        <dbReference type="EC" id="2.7.13.3"/>
    </reaction>
</comment>
<dbReference type="PRINTS" id="PR00344">
    <property type="entry name" value="BCTRLSENSOR"/>
</dbReference>
<dbReference type="InterPro" id="IPR003594">
    <property type="entry name" value="HATPase_dom"/>
</dbReference>
<evidence type="ECO:0000256" key="3">
    <source>
        <dbReference type="ARBA" id="ARBA00022553"/>
    </source>
</evidence>
<evidence type="ECO:0000256" key="8">
    <source>
        <dbReference type="SAM" id="MobiDB-lite"/>
    </source>
</evidence>
<dbReference type="Proteomes" id="UP001628193">
    <property type="component" value="Unassembled WGS sequence"/>
</dbReference>
<dbReference type="PROSITE" id="PS50110">
    <property type="entry name" value="RESPONSE_REGULATORY"/>
    <property type="match status" value="1"/>
</dbReference>
<feature type="domain" description="Histidine kinase" evidence="10">
    <location>
        <begin position="281"/>
        <end position="504"/>
    </location>
</feature>
<protein>
    <recommendedName>
        <fullName evidence="2">histidine kinase</fullName>
        <ecNumber evidence="2">2.7.13.3</ecNumber>
    </recommendedName>
</protein>
<dbReference type="SUPFAM" id="SSF52172">
    <property type="entry name" value="CheY-like"/>
    <property type="match status" value="1"/>
</dbReference>
<proteinExistence type="predicted"/>
<dbReference type="Pfam" id="PF00512">
    <property type="entry name" value="HisKA"/>
    <property type="match status" value="1"/>
</dbReference>
<gene>
    <name evidence="12" type="primary">rcsC_28</name>
    <name evidence="12" type="ORF">SIID45300_01207</name>
</gene>
<dbReference type="Gene3D" id="3.40.50.2300">
    <property type="match status" value="1"/>
</dbReference>